<feature type="binding site" evidence="1">
    <location>
        <position position="5"/>
    </location>
    <ligand>
        <name>Zn(2+)</name>
        <dbReference type="ChEBI" id="CHEBI:29105"/>
    </ligand>
</feature>
<evidence type="ECO:0000256" key="1">
    <source>
        <dbReference type="PIRSR" id="PIRSR605019-1"/>
    </source>
</evidence>
<dbReference type="GO" id="GO:0008725">
    <property type="term" value="F:DNA-3-methyladenine glycosylase activity"/>
    <property type="evidence" value="ECO:0007669"/>
    <property type="project" value="InterPro"/>
</dbReference>
<dbReference type="Gene3D" id="1.10.340.30">
    <property type="entry name" value="Hypothetical protein, domain 2"/>
    <property type="match status" value="1"/>
</dbReference>
<comment type="caution">
    <text evidence="2">The sequence shown here is derived from an EMBL/GenBank/DDBJ whole genome shotgun (WGS) entry which is preliminary data.</text>
</comment>
<evidence type="ECO:0000313" key="3">
    <source>
        <dbReference type="Proteomes" id="UP000176868"/>
    </source>
</evidence>
<protein>
    <submittedName>
        <fullName evidence="2">DNA-3-methyladenine glycosylase</fullName>
    </submittedName>
</protein>
<dbReference type="InterPro" id="IPR052891">
    <property type="entry name" value="DNA-3mA_glycosylase"/>
</dbReference>
<dbReference type="STRING" id="1802782.A2544_00700"/>
<dbReference type="GO" id="GO:0046872">
    <property type="term" value="F:metal ion binding"/>
    <property type="evidence" value="ECO:0007669"/>
    <property type="project" value="UniProtKB-KW"/>
</dbReference>
<keyword evidence="1" id="KW-0479">Metal-binding</keyword>
<feature type="binding site" evidence="1">
    <location>
        <position position="167"/>
    </location>
    <ligand>
        <name>Zn(2+)</name>
        <dbReference type="ChEBI" id="CHEBI:29105"/>
    </ligand>
</feature>
<organism evidence="2 3">
    <name type="scientific">Candidatus Zambryskibacteria bacterium RIFOXYD2_FULL_43_10</name>
    <dbReference type="NCBI Taxonomy" id="1802782"/>
    <lineage>
        <taxon>Bacteria</taxon>
        <taxon>Candidatus Zambryskiibacteriota</taxon>
    </lineage>
</organism>
<dbReference type="SUPFAM" id="SSF48150">
    <property type="entry name" value="DNA-glycosylase"/>
    <property type="match status" value="1"/>
</dbReference>
<dbReference type="InterPro" id="IPR005019">
    <property type="entry name" value="Adenine_glyco"/>
</dbReference>
<dbReference type="Pfam" id="PF03352">
    <property type="entry name" value="Adenine_glyco"/>
    <property type="match status" value="1"/>
</dbReference>
<dbReference type="InterPro" id="IPR011257">
    <property type="entry name" value="DNA_glycosylase"/>
</dbReference>
<proteinExistence type="predicted"/>
<reference evidence="2 3" key="1">
    <citation type="journal article" date="2016" name="Nat. Commun.">
        <title>Thousands of microbial genomes shed light on interconnected biogeochemical processes in an aquifer system.</title>
        <authorList>
            <person name="Anantharaman K."/>
            <person name="Brown C.T."/>
            <person name="Hug L.A."/>
            <person name="Sharon I."/>
            <person name="Castelle C.J."/>
            <person name="Probst A.J."/>
            <person name="Thomas B.C."/>
            <person name="Singh A."/>
            <person name="Wilkins M.J."/>
            <person name="Karaoz U."/>
            <person name="Brodie E.L."/>
            <person name="Williams K.H."/>
            <person name="Hubbard S.S."/>
            <person name="Banfield J.F."/>
        </authorList>
    </citation>
    <scope>NUCLEOTIDE SEQUENCE [LARGE SCALE GENOMIC DNA]</scope>
</reference>
<evidence type="ECO:0000313" key="2">
    <source>
        <dbReference type="EMBL" id="OHB17580.1"/>
    </source>
</evidence>
<feature type="binding site" evidence="1">
    <location>
        <position position="163"/>
    </location>
    <ligand>
        <name>Zn(2+)</name>
        <dbReference type="ChEBI" id="CHEBI:29105"/>
    </ligand>
</feature>
<dbReference type="GO" id="GO:0006284">
    <property type="term" value="P:base-excision repair"/>
    <property type="evidence" value="ECO:0007669"/>
    <property type="project" value="InterPro"/>
</dbReference>
<dbReference type="AlphaFoldDB" id="A0A1G2V7K6"/>
<dbReference type="PANTHER" id="PTHR30037">
    <property type="entry name" value="DNA-3-METHYLADENINE GLYCOSYLASE 1"/>
    <property type="match status" value="1"/>
</dbReference>
<keyword evidence="1" id="KW-0862">Zinc</keyword>
<name>A0A1G2V7K6_9BACT</name>
<dbReference type="PANTHER" id="PTHR30037:SF4">
    <property type="entry name" value="DNA-3-METHYLADENINE GLYCOSYLASE I"/>
    <property type="match status" value="1"/>
</dbReference>
<sequence>MARYHDKEWGKPVKNDRKIFEFLVLESAQAGLSWLTILKKRDSYRKVFANFEPRLVARFGARDVEKLLKNPNIVRNRFKIEAAINNAKRFLEIQKEFGTFSKYMWSFVEGRPIDGGRINSKDLPAVTEESIALAGDLKKRGFKFLGPTVVYAHMQAIGMVNDHTRSCFRHNELKNLVK</sequence>
<dbReference type="Proteomes" id="UP000176868">
    <property type="component" value="Unassembled WGS sequence"/>
</dbReference>
<gene>
    <name evidence="2" type="ORF">A2544_00700</name>
</gene>
<accession>A0A1G2V7K6</accession>
<dbReference type="EMBL" id="MHWZ01000017">
    <property type="protein sequence ID" value="OHB17580.1"/>
    <property type="molecule type" value="Genomic_DNA"/>
</dbReference>